<evidence type="ECO:0000313" key="3">
    <source>
        <dbReference type="EMBL" id="KAF8472284.1"/>
    </source>
</evidence>
<feature type="transmembrane region" description="Helical" evidence="2">
    <location>
        <begin position="47"/>
        <end position="72"/>
    </location>
</feature>
<feature type="transmembrane region" description="Helical" evidence="2">
    <location>
        <begin position="12"/>
        <end position="35"/>
    </location>
</feature>
<evidence type="ECO:0000256" key="2">
    <source>
        <dbReference type="SAM" id="Phobius"/>
    </source>
</evidence>
<dbReference type="AlphaFoldDB" id="A0A9P5JYX9"/>
<keyword evidence="2" id="KW-0472">Membrane</keyword>
<dbReference type="EMBL" id="WHVB01000021">
    <property type="protein sequence ID" value="KAF8472284.1"/>
    <property type="molecule type" value="Genomic_DNA"/>
</dbReference>
<organism evidence="3 4">
    <name type="scientific">Russula ochroleuca</name>
    <dbReference type="NCBI Taxonomy" id="152965"/>
    <lineage>
        <taxon>Eukaryota</taxon>
        <taxon>Fungi</taxon>
        <taxon>Dikarya</taxon>
        <taxon>Basidiomycota</taxon>
        <taxon>Agaricomycotina</taxon>
        <taxon>Agaricomycetes</taxon>
        <taxon>Russulales</taxon>
        <taxon>Russulaceae</taxon>
        <taxon>Russula</taxon>
    </lineage>
</organism>
<sequence length="445" mass="50747">MPLTFASSELVAISLESVLYGLYFSLFASCVKVLYNKRRRRGGGNYRLILVSTTLFVLITWHLVIDIVRLYLAFEKSETDQGADLYYVRVTAPLSVVKTAIYLAETVVSDLFILYRCYVVWNASVPIIVLPILLYLADIGTGIGAVYTLTLVGQNVVFNKEQERITNSFFSCTLALNAVCTGLIAFRIWRTQRQTNDAKIGSNLMQVSVIVIESGAFHLFPLSLRPCEFHTFVIANRSDLSKRVSMCGRKLHDQVASLQHLFGYHVAHNCKSRVLILEALTYIRMLTLFFLSFDAITHRASSSRLLLYASAAASAPKRLGRRPSRYRTRCLRKLPRRTGRGRMVRSSSGRRQRHSSRTRKRRRARSSRAIRRRGCSRWNFEAMRPAPSAHDVPFSHPFLHNLGFFFALPYAPSPPLPRWEQLWGKFFCWAQEVGVVPVRSRLIAN</sequence>
<dbReference type="OrthoDB" id="3346544at2759"/>
<proteinExistence type="predicted"/>
<evidence type="ECO:0000256" key="1">
    <source>
        <dbReference type="SAM" id="MobiDB-lite"/>
    </source>
</evidence>
<feature type="transmembrane region" description="Helical" evidence="2">
    <location>
        <begin position="92"/>
        <end position="115"/>
    </location>
</feature>
<reference evidence="3" key="2">
    <citation type="journal article" date="2020" name="Nat. Commun.">
        <title>Large-scale genome sequencing of mycorrhizal fungi provides insights into the early evolution of symbiotic traits.</title>
        <authorList>
            <person name="Miyauchi S."/>
            <person name="Kiss E."/>
            <person name="Kuo A."/>
            <person name="Drula E."/>
            <person name="Kohler A."/>
            <person name="Sanchez-Garcia M."/>
            <person name="Morin E."/>
            <person name="Andreopoulos B."/>
            <person name="Barry K.W."/>
            <person name="Bonito G."/>
            <person name="Buee M."/>
            <person name="Carver A."/>
            <person name="Chen C."/>
            <person name="Cichocki N."/>
            <person name="Clum A."/>
            <person name="Culley D."/>
            <person name="Crous P.W."/>
            <person name="Fauchery L."/>
            <person name="Girlanda M."/>
            <person name="Hayes R.D."/>
            <person name="Keri Z."/>
            <person name="LaButti K."/>
            <person name="Lipzen A."/>
            <person name="Lombard V."/>
            <person name="Magnuson J."/>
            <person name="Maillard F."/>
            <person name="Murat C."/>
            <person name="Nolan M."/>
            <person name="Ohm R.A."/>
            <person name="Pangilinan J."/>
            <person name="Pereira M.F."/>
            <person name="Perotto S."/>
            <person name="Peter M."/>
            <person name="Pfister S."/>
            <person name="Riley R."/>
            <person name="Sitrit Y."/>
            <person name="Stielow J.B."/>
            <person name="Szollosi G."/>
            <person name="Zifcakova L."/>
            <person name="Stursova M."/>
            <person name="Spatafora J.W."/>
            <person name="Tedersoo L."/>
            <person name="Vaario L.M."/>
            <person name="Yamada A."/>
            <person name="Yan M."/>
            <person name="Wang P."/>
            <person name="Xu J."/>
            <person name="Bruns T."/>
            <person name="Baldrian P."/>
            <person name="Vilgalys R."/>
            <person name="Dunand C."/>
            <person name="Henrissat B."/>
            <person name="Grigoriev I.V."/>
            <person name="Hibbett D."/>
            <person name="Nagy L.G."/>
            <person name="Martin F.M."/>
        </authorList>
    </citation>
    <scope>NUCLEOTIDE SEQUENCE</scope>
    <source>
        <strain evidence="3">Prilba</strain>
    </source>
</reference>
<keyword evidence="2" id="KW-0812">Transmembrane</keyword>
<feature type="transmembrane region" description="Helical" evidence="2">
    <location>
        <begin position="168"/>
        <end position="189"/>
    </location>
</feature>
<accession>A0A9P5JYX9</accession>
<comment type="caution">
    <text evidence="3">The sequence shown here is derived from an EMBL/GenBank/DDBJ whole genome shotgun (WGS) entry which is preliminary data.</text>
</comment>
<name>A0A9P5JYX9_9AGAM</name>
<feature type="transmembrane region" description="Helical" evidence="2">
    <location>
        <begin position="127"/>
        <end position="148"/>
    </location>
</feature>
<dbReference type="Proteomes" id="UP000759537">
    <property type="component" value="Unassembled WGS sequence"/>
</dbReference>
<evidence type="ECO:0000313" key="4">
    <source>
        <dbReference type="Proteomes" id="UP000759537"/>
    </source>
</evidence>
<protein>
    <submittedName>
        <fullName evidence="3">Uncharacterized protein</fullName>
    </submittedName>
</protein>
<keyword evidence="4" id="KW-1185">Reference proteome</keyword>
<gene>
    <name evidence="3" type="ORF">DFH94DRAFT_767863</name>
</gene>
<keyword evidence="2" id="KW-1133">Transmembrane helix</keyword>
<reference evidence="3" key="1">
    <citation type="submission" date="2019-10" db="EMBL/GenBank/DDBJ databases">
        <authorList>
            <consortium name="DOE Joint Genome Institute"/>
            <person name="Kuo A."/>
            <person name="Miyauchi S."/>
            <person name="Kiss E."/>
            <person name="Drula E."/>
            <person name="Kohler A."/>
            <person name="Sanchez-Garcia M."/>
            <person name="Andreopoulos B."/>
            <person name="Barry K.W."/>
            <person name="Bonito G."/>
            <person name="Buee M."/>
            <person name="Carver A."/>
            <person name="Chen C."/>
            <person name="Cichocki N."/>
            <person name="Clum A."/>
            <person name="Culley D."/>
            <person name="Crous P.W."/>
            <person name="Fauchery L."/>
            <person name="Girlanda M."/>
            <person name="Hayes R."/>
            <person name="Keri Z."/>
            <person name="LaButti K."/>
            <person name="Lipzen A."/>
            <person name="Lombard V."/>
            <person name="Magnuson J."/>
            <person name="Maillard F."/>
            <person name="Morin E."/>
            <person name="Murat C."/>
            <person name="Nolan M."/>
            <person name="Ohm R."/>
            <person name="Pangilinan J."/>
            <person name="Pereira M."/>
            <person name="Perotto S."/>
            <person name="Peter M."/>
            <person name="Riley R."/>
            <person name="Sitrit Y."/>
            <person name="Stielow B."/>
            <person name="Szollosi G."/>
            <person name="Zifcakova L."/>
            <person name="Stursova M."/>
            <person name="Spatafora J.W."/>
            <person name="Tedersoo L."/>
            <person name="Vaario L.-M."/>
            <person name="Yamada A."/>
            <person name="Yan M."/>
            <person name="Wang P."/>
            <person name="Xu J."/>
            <person name="Bruns T."/>
            <person name="Baldrian P."/>
            <person name="Vilgalys R."/>
            <person name="Henrissat B."/>
            <person name="Grigoriev I.V."/>
            <person name="Hibbett D."/>
            <person name="Nagy L.G."/>
            <person name="Martin F.M."/>
        </authorList>
    </citation>
    <scope>NUCLEOTIDE SEQUENCE</scope>
    <source>
        <strain evidence="3">Prilba</strain>
    </source>
</reference>
<feature type="transmembrane region" description="Helical" evidence="2">
    <location>
        <begin position="274"/>
        <end position="293"/>
    </location>
</feature>
<feature type="region of interest" description="Disordered" evidence="1">
    <location>
        <begin position="337"/>
        <end position="368"/>
    </location>
</feature>